<organism evidence="2 4">
    <name type="scientific">Listeria booriae</name>
    <dbReference type="NCBI Taxonomy" id="1552123"/>
    <lineage>
        <taxon>Bacteria</taxon>
        <taxon>Bacillati</taxon>
        <taxon>Bacillota</taxon>
        <taxon>Bacilli</taxon>
        <taxon>Bacillales</taxon>
        <taxon>Listeriaceae</taxon>
        <taxon>Listeria</taxon>
    </lineage>
</organism>
<sequence length="79" mass="9508">MFDETKSYSKEFKSQPISLILLDKHPVRLVSKQLEVHENTLYRWFQNMKSMVNKLFQVMVVVSLLPRKKSNDLRKKIRN</sequence>
<evidence type="ECO:0000313" key="4">
    <source>
        <dbReference type="Proteomes" id="UP000574104"/>
    </source>
</evidence>
<dbReference type="GO" id="GO:0006313">
    <property type="term" value="P:DNA transposition"/>
    <property type="evidence" value="ECO:0007669"/>
    <property type="project" value="InterPro"/>
</dbReference>
<gene>
    <name evidence="1" type="ORF">HB836_16600</name>
    <name evidence="2" type="ORF">HB904_18150</name>
</gene>
<dbReference type="RefSeq" id="WP_185406898.1">
    <property type="nucleotide sequence ID" value="NZ_JAARPT010000016.1"/>
</dbReference>
<dbReference type="GO" id="GO:0004803">
    <property type="term" value="F:transposase activity"/>
    <property type="evidence" value="ECO:0007669"/>
    <property type="project" value="InterPro"/>
</dbReference>
<dbReference type="Pfam" id="PF01527">
    <property type="entry name" value="HTH_Tnp_1"/>
    <property type="match status" value="1"/>
</dbReference>
<comment type="caution">
    <text evidence="2">The sequence shown here is derived from an EMBL/GenBank/DDBJ whole genome shotgun (WGS) entry which is preliminary data.</text>
</comment>
<dbReference type="Proteomes" id="UP000574104">
    <property type="component" value="Unassembled WGS sequence"/>
</dbReference>
<dbReference type="SUPFAM" id="SSF46689">
    <property type="entry name" value="Homeodomain-like"/>
    <property type="match status" value="1"/>
</dbReference>
<dbReference type="InterPro" id="IPR002514">
    <property type="entry name" value="Transposase_8"/>
</dbReference>
<evidence type="ECO:0000313" key="2">
    <source>
        <dbReference type="EMBL" id="MBC1618100.1"/>
    </source>
</evidence>
<name>A0A842ANJ4_9LIST</name>
<dbReference type="GO" id="GO:0003677">
    <property type="term" value="F:DNA binding"/>
    <property type="evidence" value="ECO:0007669"/>
    <property type="project" value="InterPro"/>
</dbReference>
<dbReference type="EMBL" id="JAARSH010000020">
    <property type="protein sequence ID" value="MBC1618100.1"/>
    <property type="molecule type" value="Genomic_DNA"/>
</dbReference>
<accession>A0A842ANJ4</accession>
<protein>
    <submittedName>
        <fullName evidence="2">Transposase</fullName>
    </submittedName>
</protein>
<dbReference type="Proteomes" id="UP000544413">
    <property type="component" value="Unassembled WGS sequence"/>
</dbReference>
<evidence type="ECO:0000313" key="1">
    <source>
        <dbReference type="EMBL" id="MBC1403212.1"/>
    </source>
</evidence>
<proteinExistence type="predicted"/>
<reference evidence="3 4" key="1">
    <citation type="submission" date="2020-03" db="EMBL/GenBank/DDBJ databases">
        <title>Soil Listeria distribution.</title>
        <authorList>
            <person name="Liao J."/>
            <person name="Wiedmann M."/>
        </authorList>
    </citation>
    <scope>NUCLEOTIDE SEQUENCE [LARGE SCALE GENOMIC DNA]</scope>
    <source>
        <strain evidence="2 4">FSL L7-1299</strain>
        <strain evidence="1 3">FSL L7-1658</strain>
    </source>
</reference>
<dbReference type="AlphaFoldDB" id="A0A842ANJ4"/>
<dbReference type="EMBL" id="JAARPT010000016">
    <property type="protein sequence ID" value="MBC1403212.1"/>
    <property type="molecule type" value="Genomic_DNA"/>
</dbReference>
<dbReference type="InterPro" id="IPR009057">
    <property type="entry name" value="Homeodomain-like_sf"/>
</dbReference>
<evidence type="ECO:0000313" key="3">
    <source>
        <dbReference type="Proteomes" id="UP000544413"/>
    </source>
</evidence>